<keyword evidence="2" id="KW-1185">Reference proteome</keyword>
<dbReference type="EMBL" id="BAAAMR010000087">
    <property type="protein sequence ID" value="GAA2159721.1"/>
    <property type="molecule type" value="Genomic_DNA"/>
</dbReference>
<proteinExistence type="predicted"/>
<dbReference type="Proteomes" id="UP001501020">
    <property type="component" value="Unassembled WGS sequence"/>
</dbReference>
<comment type="caution">
    <text evidence="1">The sequence shown here is derived from an EMBL/GenBank/DDBJ whole genome shotgun (WGS) entry which is preliminary data.</text>
</comment>
<name>A0ABP5M757_9ACTN</name>
<gene>
    <name evidence="1" type="ORF">GCM10009727_71840</name>
</gene>
<sequence length="90" mass="9572">MRDGLRFRGRAEVVGPDAIEHHARHEGPVLAAAAGRFVGEREPAVRPGARAVQCVQSESMGQQGGPVIDGTTAWLPLAGAHRLGRRTPFP</sequence>
<reference evidence="2" key="1">
    <citation type="journal article" date="2019" name="Int. J. Syst. Evol. Microbiol.">
        <title>The Global Catalogue of Microorganisms (GCM) 10K type strain sequencing project: providing services to taxonomists for standard genome sequencing and annotation.</title>
        <authorList>
            <consortium name="The Broad Institute Genomics Platform"/>
            <consortium name="The Broad Institute Genome Sequencing Center for Infectious Disease"/>
            <person name="Wu L."/>
            <person name="Ma J."/>
        </authorList>
    </citation>
    <scope>NUCLEOTIDE SEQUENCE [LARGE SCALE GENOMIC DNA]</scope>
    <source>
        <strain evidence="2">JCM 13850</strain>
    </source>
</reference>
<accession>A0ABP5M757</accession>
<evidence type="ECO:0000313" key="2">
    <source>
        <dbReference type="Proteomes" id="UP001501020"/>
    </source>
</evidence>
<evidence type="ECO:0000313" key="1">
    <source>
        <dbReference type="EMBL" id="GAA2159721.1"/>
    </source>
</evidence>
<organism evidence="1 2">
    <name type="scientific">Actinomadura napierensis</name>
    <dbReference type="NCBI Taxonomy" id="267854"/>
    <lineage>
        <taxon>Bacteria</taxon>
        <taxon>Bacillati</taxon>
        <taxon>Actinomycetota</taxon>
        <taxon>Actinomycetes</taxon>
        <taxon>Streptosporangiales</taxon>
        <taxon>Thermomonosporaceae</taxon>
        <taxon>Actinomadura</taxon>
    </lineage>
</organism>
<protein>
    <submittedName>
        <fullName evidence="1">Uncharacterized protein</fullName>
    </submittedName>
</protein>